<evidence type="ECO:0000259" key="2">
    <source>
        <dbReference type="Pfam" id="PF13472"/>
    </source>
</evidence>
<evidence type="ECO:0000313" key="4">
    <source>
        <dbReference type="Proteomes" id="UP000002522"/>
    </source>
</evidence>
<evidence type="ECO:0000256" key="1">
    <source>
        <dbReference type="SAM" id="SignalP"/>
    </source>
</evidence>
<dbReference type="Pfam" id="PF13472">
    <property type="entry name" value="Lipase_GDSL_2"/>
    <property type="match status" value="1"/>
</dbReference>
<dbReference type="HOGENOM" id="CLU_478041_0_0_14"/>
<dbReference type="InParanoid" id="Q8EVG3"/>
<dbReference type="AlphaFoldDB" id="Q8EVG3"/>
<reference evidence="3 4" key="1">
    <citation type="journal article" date="2002" name="Nucleic Acids Res.">
        <title>The complete genomic sequence of Mycoplasma penetrans, an intracellular bacterial pathogen in humans.</title>
        <authorList>
            <person name="Sasaki Y."/>
            <person name="Ishikawa J."/>
            <person name="Yamashita A."/>
            <person name="Oshima K."/>
            <person name="Kenri T."/>
            <person name="Furuya K."/>
            <person name="Yoshino C."/>
            <person name="Horino A."/>
            <person name="Shiba T."/>
            <person name="Sasaki T."/>
            <person name="Hattori M."/>
        </authorList>
    </citation>
    <scope>NUCLEOTIDE SEQUENCE [LARGE SCALE GENOMIC DNA]</scope>
    <source>
        <strain evidence="3 4">HF-2</strain>
    </source>
</reference>
<keyword evidence="4" id="KW-1185">Reference proteome</keyword>
<keyword evidence="1" id="KW-0732">Signal</keyword>
<evidence type="ECO:0000313" key="3">
    <source>
        <dbReference type="EMBL" id="BAC44391.1"/>
    </source>
</evidence>
<dbReference type="PROSITE" id="PS51257">
    <property type="entry name" value="PROKAR_LIPOPROTEIN"/>
    <property type="match status" value="1"/>
</dbReference>
<dbReference type="SUPFAM" id="SSF52266">
    <property type="entry name" value="SGNH hydrolase"/>
    <property type="match status" value="1"/>
</dbReference>
<dbReference type="CDD" id="cd00229">
    <property type="entry name" value="SGNH_hydrolase"/>
    <property type="match status" value="1"/>
</dbReference>
<gene>
    <name evidence="3" type="ordered locus">MYPE6010</name>
</gene>
<dbReference type="KEGG" id="mpe:MYPE6010"/>
<protein>
    <submittedName>
        <fullName evidence="3">Predicted lipase</fullName>
    </submittedName>
</protein>
<dbReference type="InterPro" id="IPR036514">
    <property type="entry name" value="SGNH_hydro_sf"/>
</dbReference>
<organism evidence="3 4">
    <name type="scientific">Malacoplasma penetrans (strain HF-2)</name>
    <name type="common">Mycoplasma penetrans</name>
    <dbReference type="NCBI Taxonomy" id="272633"/>
    <lineage>
        <taxon>Bacteria</taxon>
        <taxon>Bacillati</taxon>
        <taxon>Mycoplasmatota</taxon>
        <taxon>Mycoplasmoidales</taxon>
        <taxon>Mycoplasmoidaceae</taxon>
        <taxon>Malacoplasma</taxon>
    </lineage>
</organism>
<sequence>MIKRNKMKKNWLLALSSPLLVVPIVLTSCTKTEEETSVYKKDGLYSLNNNLGTKIQSAMQSGEMNNNFGFFGGNDLFNYDIYQNNAYRSYVDLFSDYMRYNGPYKLDSSPYQFDTASKRRTIGSRFVFDLSSKDQTLATIVNDYNGLVKDNNIKTSVLVVDSADINNLSTEGATTEFETNLKRFILNGTSQNKNKGMVIIQKHYKTNDSSFNNSVDLINSIIDKVVLSFADDADLFSRIGLVDVSKNTDNANFKSIGINSSNLLTPYGTLELLNIFVDSLYPKHTSIAEWTSSVDDIKADVINQTITKETSYLQTADSTKVINFKNYLSNNSKLKWAFVGDSLTNGSYFTRGYSGLYEYFKWYLKHDWNRPDDLVVNMGIHSNQYSLEYSSQNYGYNFLGYAPDVVHLWMGINDIYYESTASKITNTYFSNYLNKTLTDLESVNKNAWIVVSTIPTPKSDTVTNEIKTAIGNANVAIKNFAKSNSKVILNDLASVVDKVLEIDPNYQSNIYASDLLHYQSTAYVTFAKNLLTVLGENFPDPPKSETEDESTTTTLNSRIETILDSVQGKN</sequence>
<dbReference type="InterPro" id="IPR013830">
    <property type="entry name" value="SGNH_hydro"/>
</dbReference>
<dbReference type="RefSeq" id="WP_011077423.1">
    <property type="nucleotide sequence ID" value="NC_004432.1"/>
</dbReference>
<feature type="chain" id="PRO_5004305853" evidence="1">
    <location>
        <begin position="28"/>
        <end position="570"/>
    </location>
</feature>
<dbReference type="Proteomes" id="UP000002522">
    <property type="component" value="Chromosome"/>
</dbReference>
<proteinExistence type="predicted"/>
<dbReference type="EMBL" id="BA000026">
    <property type="protein sequence ID" value="BAC44391.1"/>
    <property type="molecule type" value="Genomic_DNA"/>
</dbReference>
<dbReference type="Gene3D" id="3.40.50.1110">
    <property type="entry name" value="SGNH hydrolase"/>
    <property type="match status" value="1"/>
</dbReference>
<dbReference type="STRING" id="272633.gene:10731718"/>
<name>Q8EVG3_MALP2</name>
<feature type="domain" description="SGNH hydrolase-type esterase" evidence="2">
    <location>
        <begin position="338"/>
        <end position="519"/>
    </location>
</feature>
<accession>Q8EVG3</accession>
<feature type="signal peptide" evidence="1">
    <location>
        <begin position="1"/>
        <end position="27"/>
    </location>
</feature>